<evidence type="ECO:0000256" key="2">
    <source>
        <dbReference type="ARBA" id="ARBA00006991"/>
    </source>
</evidence>
<feature type="domain" description="C2H2-type" evidence="14">
    <location>
        <begin position="379"/>
        <end position="406"/>
    </location>
</feature>
<dbReference type="FunFam" id="3.30.160.60:FF:000065">
    <property type="entry name" value="B-cell CLL/lymphoma 6, member B"/>
    <property type="match status" value="1"/>
</dbReference>
<dbReference type="Pfam" id="PF00096">
    <property type="entry name" value="zf-C2H2"/>
    <property type="match status" value="7"/>
</dbReference>
<dbReference type="PANTHER" id="PTHR14003:SF23">
    <property type="entry name" value="ZINC FINGER PROTEIN 143"/>
    <property type="match status" value="1"/>
</dbReference>
<feature type="domain" description="C2H2-type" evidence="14">
    <location>
        <begin position="491"/>
        <end position="518"/>
    </location>
</feature>
<evidence type="ECO:0008006" key="17">
    <source>
        <dbReference type="Google" id="ProtNLM"/>
    </source>
</evidence>
<evidence type="ECO:0000256" key="4">
    <source>
        <dbReference type="ARBA" id="ARBA00022737"/>
    </source>
</evidence>
<keyword evidence="16" id="KW-1185">Reference proteome</keyword>
<dbReference type="InterPro" id="IPR011333">
    <property type="entry name" value="SKP1/BTB/POZ_sf"/>
</dbReference>
<feature type="region of interest" description="Disordered" evidence="12">
    <location>
        <begin position="511"/>
        <end position="541"/>
    </location>
</feature>
<feature type="domain" description="C2H2-type" evidence="14">
    <location>
        <begin position="351"/>
        <end position="378"/>
    </location>
</feature>
<feature type="domain" description="C2H2-type" evidence="14">
    <location>
        <begin position="435"/>
        <end position="462"/>
    </location>
</feature>
<dbReference type="InterPro" id="IPR000210">
    <property type="entry name" value="BTB/POZ_dom"/>
</dbReference>
<keyword evidence="8" id="KW-0238">DNA-binding</keyword>
<dbReference type="SMART" id="SM00225">
    <property type="entry name" value="BTB"/>
    <property type="match status" value="1"/>
</dbReference>
<feature type="domain" description="BTB" evidence="13">
    <location>
        <begin position="35"/>
        <end position="103"/>
    </location>
</feature>
<keyword evidence="3" id="KW-0479">Metal-binding</keyword>
<dbReference type="GO" id="GO:0005634">
    <property type="term" value="C:nucleus"/>
    <property type="evidence" value="ECO:0007669"/>
    <property type="project" value="UniProtKB-SubCell"/>
</dbReference>
<sequence length="774" mass="84385">MSEQQHLSKMTFRSKTHKDTILNKFDILRKKDILCDITLIVEQVHFKAHKALLAASSEYFSSLLMAVDSPTTAQAVYQLEGMAAQAFEAVLEFIYSASVCVEQSATEQLLSTARFLGVADLLCADGNTERPSASSSSGCSSAEPVPVSSHTDSGGTFIDREESCCDTQAPPKRKRGRPRKNTNAGATKFTDTTVYGDVPTGCSQESDTKTTDEQDGSGDPGSDGVRGERLSGPPRDDAKDSDDVDYVLSTRGLRHSKRKIKRPVKLSGYRLGDEPTEPGQSGKRGRKRKYPDTEARCEDCGKVFKNHVFLKVHQRIHTGERPYGCHICGKDFTQKHTLLIHQQMHTGEKPHVCNICNKALSTKHSLQEHMNLHTEQKLFSCDQCGRSFTQKRQLKSHYRVHTGQSLPECAQCQRRFLDAAQLKKHLRTHTGEKPFTCEICGKCFTAKSTLQTHIRIHRGEKPYVCSVCGKSFSDASAHRRHVSSHSGRKPFSCSVCNLSFARPDNLRVHAKTHSKEWPRDPTTGPEAQDTPGEGVVLSSGVSGSAADDVRGLIQLQPYQVPAGDQQEIQLVVTGDVENINFVPSQESGISIITTTTESGEAGGGSDPQAAPSLTLLTQPAGHHMLVTQDAADPSAHIQTISMLEGQVGGGGGGVGQAEQMHVITLTKEAMEQLHQQAQAQPSSQGALQLLPRTTQLLQQPTHASLPQLTVPPDVNPTQSERESQAIHISNQAGQPICISQTSQQIPSHHIQGQTFQIQAGNVSYLYTTSLAPNT</sequence>
<evidence type="ECO:0000256" key="3">
    <source>
        <dbReference type="ARBA" id="ARBA00022723"/>
    </source>
</evidence>
<feature type="domain" description="C2H2-type" evidence="14">
    <location>
        <begin position="463"/>
        <end position="490"/>
    </location>
</feature>
<feature type="domain" description="C2H2-type" evidence="14">
    <location>
        <begin position="323"/>
        <end position="350"/>
    </location>
</feature>
<dbReference type="Proteomes" id="UP001591681">
    <property type="component" value="Unassembled WGS sequence"/>
</dbReference>
<comment type="subcellular location">
    <subcellularLocation>
        <location evidence="1">Nucleus</location>
    </subcellularLocation>
</comment>
<dbReference type="SMART" id="SM00355">
    <property type="entry name" value="ZnF_C2H2"/>
    <property type="match status" value="8"/>
</dbReference>
<feature type="compositionally biased region" description="Basic and acidic residues" evidence="12">
    <location>
        <begin position="225"/>
        <end position="238"/>
    </location>
</feature>
<dbReference type="GO" id="GO:0003677">
    <property type="term" value="F:DNA binding"/>
    <property type="evidence" value="ECO:0007669"/>
    <property type="project" value="UniProtKB-KW"/>
</dbReference>
<feature type="compositionally biased region" description="Polar residues" evidence="12">
    <location>
        <begin position="181"/>
        <end position="193"/>
    </location>
</feature>
<keyword evidence="4" id="KW-0677">Repeat</keyword>
<dbReference type="FunFam" id="3.30.160.60:FF:000646">
    <property type="entry name" value="Myeloid zinc finger 1"/>
    <property type="match status" value="1"/>
</dbReference>
<dbReference type="InterPro" id="IPR013087">
    <property type="entry name" value="Znf_C2H2_type"/>
</dbReference>
<accession>A0ABD1KIQ0</accession>
<evidence type="ECO:0000256" key="1">
    <source>
        <dbReference type="ARBA" id="ARBA00004123"/>
    </source>
</evidence>
<dbReference type="PROSITE" id="PS50097">
    <property type="entry name" value="BTB"/>
    <property type="match status" value="1"/>
</dbReference>
<dbReference type="FunFam" id="3.30.160.60:FF:000264">
    <property type="entry name" value="Zinc finger protein 236"/>
    <property type="match status" value="1"/>
</dbReference>
<dbReference type="EMBL" id="JBHFQA010000005">
    <property type="protein sequence ID" value="KAL2098871.1"/>
    <property type="molecule type" value="Genomic_DNA"/>
</dbReference>
<dbReference type="InterPro" id="IPR036236">
    <property type="entry name" value="Znf_C2H2_sf"/>
</dbReference>
<dbReference type="FunFam" id="3.30.160.60:FF:001506">
    <property type="entry name" value="Zinc finger protein"/>
    <property type="match status" value="1"/>
</dbReference>
<dbReference type="GO" id="GO:0008270">
    <property type="term" value="F:zinc ion binding"/>
    <property type="evidence" value="ECO:0007669"/>
    <property type="project" value="UniProtKB-KW"/>
</dbReference>
<feature type="compositionally biased region" description="Low complexity" evidence="12">
    <location>
        <begin position="532"/>
        <end position="541"/>
    </location>
</feature>
<organism evidence="15 16">
    <name type="scientific">Coilia grayii</name>
    <name type="common">Gray's grenadier anchovy</name>
    <dbReference type="NCBI Taxonomy" id="363190"/>
    <lineage>
        <taxon>Eukaryota</taxon>
        <taxon>Metazoa</taxon>
        <taxon>Chordata</taxon>
        <taxon>Craniata</taxon>
        <taxon>Vertebrata</taxon>
        <taxon>Euteleostomi</taxon>
        <taxon>Actinopterygii</taxon>
        <taxon>Neopterygii</taxon>
        <taxon>Teleostei</taxon>
        <taxon>Clupei</taxon>
        <taxon>Clupeiformes</taxon>
        <taxon>Clupeoidei</taxon>
        <taxon>Engraulidae</taxon>
        <taxon>Coilinae</taxon>
        <taxon>Coilia</taxon>
    </lineage>
</organism>
<dbReference type="AlphaFoldDB" id="A0ABD1KIQ0"/>
<evidence type="ECO:0000256" key="5">
    <source>
        <dbReference type="ARBA" id="ARBA00022771"/>
    </source>
</evidence>
<feature type="region of interest" description="Disordered" evidence="12">
    <location>
        <begin position="130"/>
        <end position="291"/>
    </location>
</feature>
<comment type="similarity">
    <text evidence="2">Belongs to the krueppel C2H2-type zinc-finger protein family.</text>
</comment>
<protein>
    <recommendedName>
        <fullName evidence="17">Zinc finger and BTB domain-containing protein 24</fullName>
    </recommendedName>
</protein>
<evidence type="ECO:0000313" key="16">
    <source>
        <dbReference type="Proteomes" id="UP001591681"/>
    </source>
</evidence>
<gene>
    <name evidence="15" type="ORF">ACEWY4_005351</name>
</gene>
<evidence type="ECO:0000256" key="10">
    <source>
        <dbReference type="ARBA" id="ARBA00023242"/>
    </source>
</evidence>
<keyword evidence="7" id="KW-0805">Transcription regulation</keyword>
<dbReference type="FunFam" id="3.30.160.60:FF:002343">
    <property type="entry name" value="Zinc finger protein 33A"/>
    <property type="match status" value="1"/>
</dbReference>
<evidence type="ECO:0000259" key="13">
    <source>
        <dbReference type="PROSITE" id="PS50097"/>
    </source>
</evidence>
<feature type="region of interest" description="Disordered" evidence="12">
    <location>
        <begin position="702"/>
        <end position="724"/>
    </location>
</feature>
<dbReference type="Pfam" id="PF00651">
    <property type="entry name" value="BTB"/>
    <property type="match status" value="1"/>
</dbReference>
<keyword evidence="5 11" id="KW-0863">Zinc-finger</keyword>
<dbReference type="PROSITE" id="PS00028">
    <property type="entry name" value="ZINC_FINGER_C2H2_1"/>
    <property type="match status" value="8"/>
</dbReference>
<comment type="caution">
    <text evidence="15">The sequence shown here is derived from an EMBL/GenBank/DDBJ whole genome shotgun (WGS) entry which is preliminary data.</text>
</comment>
<dbReference type="Gene3D" id="3.30.160.60">
    <property type="entry name" value="Classic Zinc Finger"/>
    <property type="match status" value="8"/>
</dbReference>
<name>A0ABD1KIQ0_9TELE</name>
<evidence type="ECO:0000256" key="12">
    <source>
        <dbReference type="SAM" id="MobiDB-lite"/>
    </source>
</evidence>
<keyword evidence="6" id="KW-0862">Zinc</keyword>
<dbReference type="PROSITE" id="PS50157">
    <property type="entry name" value="ZINC_FINGER_C2H2_2"/>
    <property type="match status" value="8"/>
</dbReference>
<evidence type="ECO:0000259" key="14">
    <source>
        <dbReference type="PROSITE" id="PS50157"/>
    </source>
</evidence>
<dbReference type="FunFam" id="3.30.160.60:FF:000965">
    <property type="entry name" value="Neurotrophin receptor-interacting factor homolog"/>
    <property type="match status" value="1"/>
</dbReference>
<dbReference type="SUPFAM" id="SSF54695">
    <property type="entry name" value="POZ domain"/>
    <property type="match status" value="1"/>
</dbReference>
<evidence type="ECO:0000256" key="9">
    <source>
        <dbReference type="ARBA" id="ARBA00023163"/>
    </source>
</evidence>
<dbReference type="SUPFAM" id="SSF57667">
    <property type="entry name" value="beta-beta-alpha zinc fingers"/>
    <property type="match status" value="4"/>
</dbReference>
<dbReference type="FunFam" id="3.30.160.60:FF:000446">
    <property type="entry name" value="Zinc finger protein"/>
    <property type="match status" value="1"/>
</dbReference>
<evidence type="ECO:0000313" key="15">
    <source>
        <dbReference type="EMBL" id="KAL2098871.1"/>
    </source>
</evidence>
<evidence type="ECO:0000256" key="11">
    <source>
        <dbReference type="PROSITE-ProRule" id="PRU00042"/>
    </source>
</evidence>
<dbReference type="PANTHER" id="PTHR14003">
    <property type="entry name" value="TRANSCRIPTIONAL REPRESSOR PROTEIN YY"/>
    <property type="match status" value="1"/>
</dbReference>
<feature type="compositionally biased region" description="Basic residues" evidence="12">
    <location>
        <begin position="171"/>
        <end position="180"/>
    </location>
</feature>
<keyword evidence="9" id="KW-0804">Transcription</keyword>
<evidence type="ECO:0000256" key="8">
    <source>
        <dbReference type="ARBA" id="ARBA00023125"/>
    </source>
</evidence>
<feature type="domain" description="C2H2-type" evidence="14">
    <location>
        <begin position="295"/>
        <end position="322"/>
    </location>
</feature>
<keyword evidence="10" id="KW-0539">Nucleus</keyword>
<dbReference type="FunFam" id="3.30.160.60:FF:001840">
    <property type="entry name" value="Paternally-expressed gene 3 protein"/>
    <property type="match status" value="1"/>
</dbReference>
<feature type="compositionally biased region" description="Basic residues" evidence="12">
    <location>
        <begin position="252"/>
        <end position="264"/>
    </location>
</feature>
<feature type="domain" description="C2H2-type" evidence="14">
    <location>
        <begin position="407"/>
        <end position="434"/>
    </location>
</feature>
<dbReference type="Gene3D" id="3.30.710.10">
    <property type="entry name" value="Potassium Channel Kv1.1, Chain A"/>
    <property type="match status" value="1"/>
</dbReference>
<feature type="compositionally biased region" description="Low complexity" evidence="12">
    <location>
        <begin position="132"/>
        <end position="142"/>
    </location>
</feature>
<reference evidence="15 16" key="1">
    <citation type="submission" date="2024-09" db="EMBL/GenBank/DDBJ databases">
        <title>A chromosome-level genome assembly of Gray's grenadier anchovy, Coilia grayii.</title>
        <authorList>
            <person name="Fu Z."/>
        </authorList>
    </citation>
    <scope>NUCLEOTIDE SEQUENCE [LARGE SCALE GENOMIC DNA]</scope>
    <source>
        <strain evidence="15">G4</strain>
        <tissue evidence="15">Muscle</tissue>
    </source>
</reference>
<evidence type="ECO:0000256" key="7">
    <source>
        <dbReference type="ARBA" id="ARBA00023015"/>
    </source>
</evidence>
<evidence type="ECO:0000256" key="6">
    <source>
        <dbReference type="ARBA" id="ARBA00022833"/>
    </source>
</evidence>
<proteinExistence type="inferred from homology"/>